<dbReference type="Proteomes" id="UP001524547">
    <property type="component" value="Unassembled WGS sequence"/>
</dbReference>
<dbReference type="Pfam" id="PF09527">
    <property type="entry name" value="ATPase_gene1"/>
    <property type="match status" value="1"/>
</dbReference>
<comment type="caution">
    <text evidence="4">The sequence shown here is derived from an EMBL/GenBank/DDBJ whole genome shotgun (WGS) entry which is preliminary data.</text>
</comment>
<comment type="function">
    <text evidence="1">A possible function for this protein is to guide the assembly of the membrane sector of the ATPase enzyme complex.</text>
</comment>
<keyword evidence="5" id="KW-1185">Reference proteome</keyword>
<dbReference type="PIRSF" id="PIRSF032126">
    <property type="entry name" value="F0F1_ATP_synthase_subunit_I"/>
    <property type="match status" value="1"/>
</dbReference>
<name>A0ABT1VZA3_9PROT</name>
<reference evidence="4 5" key="1">
    <citation type="submission" date="2022-06" db="EMBL/GenBank/DDBJ databases">
        <title>Rhizosaccharibacter gen. nov. sp. nov. KSS12, endophytic bacteria isolated from sugarcane.</title>
        <authorList>
            <person name="Pitiwittayakul N."/>
        </authorList>
    </citation>
    <scope>NUCLEOTIDE SEQUENCE [LARGE SCALE GENOMIC DNA]</scope>
    <source>
        <strain evidence="4 5">KSS12</strain>
    </source>
</reference>
<sequence length="106" mass="11074">MNEDGTGPSASFDRRLSAARARQGLDSQPAMSAPSTSEKSPVAMFLRVGVELVSAVAVGVAIGWGIDRLLGTRPFLLILFAFLGGVAGIINIWRLVAPAPEQGRAP</sequence>
<evidence type="ECO:0000256" key="1">
    <source>
        <dbReference type="PIRNR" id="PIRNR032126"/>
    </source>
</evidence>
<keyword evidence="1 3" id="KW-0472">Membrane</keyword>
<comment type="similarity">
    <text evidence="1">Belongs to the bacterial AtpI family.</text>
</comment>
<feature type="region of interest" description="Disordered" evidence="2">
    <location>
        <begin position="19"/>
        <end position="38"/>
    </location>
</feature>
<organism evidence="4 5">
    <name type="scientific">Rhizosaccharibacter radicis</name>
    <dbReference type="NCBI Taxonomy" id="2782605"/>
    <lineage>
        <taxon>Bacteria</taxon>
        <taxon>Pseudomonadati</taxon>
        <taxon>Pseudomonadota</taxon>
        <taxon>Alphaproteobacteria</taxon>
        <taxon>Acetobacterales</taxon>
        <taxon>Acetobacteraceae</taxon>
        <taxon>Rhizosaccharibacter</taxon>
    </lineage>
</organism>
<feature type="transmembrane region" description="Helical" evidence="3">
    <location>
        <begin position="44"/>
        <end position="64"/>
    </location>
</feature>
<keyword evidence="1" id="KW-0375">Hydrogen ion transport</keyword>
<evidence type="ECO:0000256" key="2">
    <source>
        <dbReference type="SAM" id="MobiDB-lite"/>
    </source>
</evidence>
<proteinExistence type="inferred from homology"/>
<feature type="compositionally biased region" description="Polar residues" evidence="2">
    <location>
        <begin position="25"/>
        <end position="38"/>
    </location>
</feature>
<keyword evidence="3" id="KW-0812">Transmembrane</keyword>
<gene>
    <name evidence="4" type="ORF">NFI88_11880</name>
</gene>
<protein>
    <recommendedName>
        <fullName evidence="1">ATP synthase protein I</fullName>
    </recommendedName>
</protein>
<keyword evidence="1" id="KW-0406">Ion transport</keyword>
<evidence type="ECO:0000313" key="4">
    <source>
        <dbReference type="EMBL" id="MCQ8241535.1"/>
    </source>
</evidence>
<dbReference type="EMBL" id="JAMZEJ010000007">
    <property type="protein sequence ID" value="MCQ8241535.1"/>
    <property type="molecule type" value="Genomic_DNA"/>
</dbReference>
<dbReference type="InterPro" id="IPR016989">
    <property type="entry name" value="Atp1_alphaprobac"/>
</dbReference>
<dbReference type="RefSeq" id="WP_422920284.1">
    <property type="nucleotide sequence ID" value="NZ_JAMZEJ010000007.1"/>
</dbReference>
<accession>A0ABT1VZA3</accession>
<keyword evidence="1" id="KW-0813">Transport</keyword>
<feature type="transmembrane region" description="Helical" evidence="3">
    <location>
        <begin position="76"/>
        <end position="96"/>
    </location>
</feature>
<dbReference type="InterPro" id="IPR032820">
    <property type="entry name" value="ATPase_put"/>
</dbReference>
<evidence type="ECO:0000313" key="5">
    <source>
        <dbReference type="Proteomes" id="UP001524547"/>
    </source>
</evidence>
<evidence type="ECO:0000256" key="3">
    <source>
        <dbReference type="SAM" id="Phobius"/>
    </source>
</evidence>
<keyword evidence="3" id="KW-1133">Transmembrane helix</keyword>